<comment type="caution">
    <text evidence="3">The sequence shown here is derived from an EMBL/GenBank/DDBJ whole genome shotgun (WGS) entry which is preliminary data.</text>
</comment>
<proteinExistence type="predicted"/>
<dbReference type="GO" id="GO:0008233">
    <property type="term" value="F:peptidase activity"/>
    <property type="evidence" value="ECO:0007669"/>
    <property type="project" value="UniProtKB-KW"/>
</dbReference>
<keyword evidence="3" id="KW-0378">Hydrolase</keyword>
<dbReference type="GO" id="GO:0006508">
    <property type="term" value="P:proteolysis"/>
    <property type="evidence" value="ECO:0007669"/>
    <property type="project" value="UniProtKB-KW"/>
</dbReference>
<organism evidence="3 4">
    <name type="scientific">Paractinoplanes bogorensis</name>
    <dbReference type="NCBI Taxonomy" id="1610840"/>
    <lineage>
        <taxon>Bacteria</taxon>
        <taxon>Bacillati</taxon>
        <taxon>Actinomycetota</taxon>
        <taxon>Actinomycetes</taxon>
        <taxon>Micromonosporales</taxon>
        <taxon>Micromonosporaceae</taxon>
        <taxon>Paractinoplanes</taxon>
    </lineage>
</organism>
<keyword evidence="4" id="KW-1185">Reference proteome</keyword>
<name>A0ABS5YUI9_9ACTN</name>
<sequence length="238" mass="24744">MPKINVYLPDDLADSVREAGLPVSAICQRALEQSVQRVAAIRATLLDDLEPGDLTKRLPNFTARLIAVIGLAAERAEGVVTTGDLLHGILAEGDNLALQILTAMDIAPSSLTAPTTSEPGRTDDGLRFSAPAAIALESAVGESIGLGHNYVGCEHLLVALAGEADGAAGRLLRERGADAKATRRAVAVAIAGYAHLRTNLSRQAPQPGTPALTGVLTAVRAELAPLISRIEQLEARTS</sequence>
<dbReference type="Proteomes" id="UP001519654">
    <property type="component" value="Unassembled WGS sequence"/>
</dbReference>
<dbReference type="PROSITE" id="PS51903">
    <property type="entry name" value="CLP_R"/>
    <property type="match status" value="1"/>
</dbReference>
<accession>A0ABS5YUI9</accession>
<keyword evidence="1" id="KW-0677">Repeat</keyword>
<dbReference type="RefSeq" id="WP_215790502.1">
    <property type="nucleotide sequence ID" value="NZ_JAHKKG010000007.1"/>
</dbReference>
<dbReference type="SUPFAM" id="SSF81923">
    <property type="entry name" value="Double Clp-N motif"/>
    <property type="match status" value="1"/>
</dbReference>
<reference evidence="3 4" key="1">
    <citation type="submission" date="2021-06" db="EMBL/GenBank/DDBJ databases">
        <title>Actinoplanes lichenicola sp. nov., and Actinoplanes ovalisporus sp. nov., isolated from lichen in Thailand.</title>
        <authorList>
            <person name="Saeng-In P."/>
            <person name="Kanchanasin P."/>
            <person name="Yuki M."/>
            <person name="Kudo T."/>
            <person name="Ohkuma M."/>
            <person name="Phongsopitanun W."/>
            <person name="Tanasupawat S."/>
        </authorList>
    </citation>
    <scope>NUCLEOTIDE SEQUENCE [LARGE SCALE GENOMIC DNA]</scope>
    <source>
        <strain evidence="3 4">NBRC 110975</strain>
    </source>
</reference>
<dbReference type="InterPro" id="IPR036628">
    <property type="entry name" value="Clp_N_dom_sf"/>
</dbReference>
<evidence type="ECO:0000256" key="1">
    <source>
        <dbReference type="PROSITE-ProRule" id="PRU01251"/>
    </source>
</evidence>
<protein>
    <submittedName>
        <fullName evidence="3">ATP-dependent Clp protease ATP-binding subunit</fullName>
    </submittedName>
</protein>
<dbReference type="GO" id="GO:0005524">
    <property type="term" value="F:ATP binding"/>
    <property type="evidence" value="ECO:0007669"/>
    <property type="project" value="UniProtKB-KW"/>
</dbReference>
<keyword evidence="3" id="KW-0067">ATP-binding</keyword>
<dbReference type="Pfam" id="PF02861">
    <property type="entry name" value="Clp_N"/>
    <property type="match status" value="1"/>
</dbReference>
<evidence type="ECO:0000313" key="3">
    <source>
        <dbReference type="EMBL" id="MBU2666726.1"/>
    </source>
</evidence>
<evidence type="ECO:0000259" key="2">
    <source>
        <dbReference type="PROSITE" id="PS51903"/>
    </source>
</evidence>
<feature type="domain" description="Clp R" evidence="2">
    <location>
        <begin position="54"/>
        <end position="193"/>
    </location>
</feature>
<keyword evidence="3" id="KW-0547">Nucleotide-binding</keyword>
<keyword evidence="3" id="KW-0645">Protease</keyword>
<dbReference type="InterPro" id="IPR004176">
    <property type="entry name" value="Clp_R_N"/>
</dbReference>
<dbReference type="EMBL" id="JAHKKG010000007">
    <property type="protein sequence ID" value="MBU2666726.1"/>
    <property type="molecule type" value="Genomic_DNA"/>
</dbReference>
<evidence type="ECO:0000313" key="4">
    <source>
        <dbReference type="Proteomes" id="UP001519654"/>
    </source>
</evidence>
<gene>
    <name evidence="3" type="ORF">KOI35_24765</name>
</gene>
<dbReference type="Gene3D" id="1.10.1780.10">
    <property type="entry name" value="Clp, N-terminal domain"/>
    <property type="match status" value="1"/>
</dbReference>